<reference evidence="2" key="1">
    <citation type="journal article" date="2023" name="Nat. Commun.">
        <title>Diploid and tetraploid genomes of Acorus and the evolution of monocots.</title>
        <authorList>
            <person name="Ma L."/>
            <person name="Liu K.W."/>
            <person name="Li Z."/>
            <person name="Hsiao Y.Y."/>
            <person name="Qi Y."/>
            <person name="Fu T."/>
            <person name="Tang G.D."/>
            <person name="Zhang D."/>
            <person name="Sun W.H."/>
            <person name="Liu D.K."/>
            <person name="Li Y."/>
            <person name="Chen G.Z."/>
            <person name="Liu X.D."/>
            <person name="Liao X.Y."/>
            <person name="Jiang Y.T."/>
            <person name="Yu X."/>
            <person name="Hao Y."/>
            <person name="Huang J."/>
            <person name="Zhao X.W."/>
            <person name="Ke S."/>
            <person name="Chen Y.Y."/>
            <person name="Wu W.L."/>
            <person name="Hsu J.L."/>
            <person name="Lin Y.F."/>
            <person name="Huang M.D."/>
            <person name="Li C.Y."/>
            <person name="Huang L."/>
            <person name="Wang Z.W."/>
            <person name="Zhao X."/>
            <person name="Zhong W.Y."/>
            <person name="Peng D.H."/>
            <person name="Ahmad S."/>
            <person name="Lan S."/>
            <person name="Zhang J.S."/>
            <person name="Tsai W.C."/>
            <person name="Van de Peer Y."/>
            <person name="Liu Z.J."/>
        </authorList>
    </citation>
    <scope>NUCLEOTIDE SEQUENCE</scope>
    <source>
        <strain evidence="2">CP</strain>
    </source>
</reference>
<dbReference type="PANTHER" id="PTHR33710:SF80">
    <property type="entry name" value="ENDONUCLEASE_EXONUCLEASE_PHOSPHATASE"/>
    <property type="match status" value="1"/>
</dbReference>
<name>A0AAV9E4X9_ACOCL</name>
<dbReference type="PANTHER" id="PTHR33710">
    <property type="entry name" value="BNAC02G09200D PROTEIN"/>
    <property type="match status" value="1"/>
</dbReference>
<dbReference type="EMBL" id="JAUJYO010000009">
    <property type="protein sequence ID" value="KAK1308354.1"/>
    <property type="molecule type" value="Genomic_DNA"/>
</dbReference>
<reference evidence="2" key="2">
    <citation type="submission" date="2023-06" db="EMBL/GenBank/DDBJ databases">
        <authorList>
            <person name="Ma L."/>
            <person name="Liu K.-W."/>
            <person name="Li Z."/>
            <person name="Hsiao Y.-Y."/>
            <person name="Qi Y."/>
            <person name="Fu T."/>
            <person name="Tang G."/>
            <person name="Zhang D."/>
            <person name="Sun W.-H."/>
            <person name="Liu D.-K."/>
            <person name="Li Y."/>
            <person name="Chen G.-Z."/>
            <person name="Liu X.-D."/>
            <person name="Liao X.-Y."/>
            <person name="Jiang Y.-T."/>
            <person name="Yu X."/>
            <person name="Hao Y."/>
            <person name="Huang J."/>
            <person name="Zhao X.-W."/>
            <person name="Ke S."/>
            <person name="Chen Y.-Y."/>
            <person name="Wu W.-L."/>
            <person name="Hsu J.-L."/>
            <person name="Lin Y.-F."/>
            <person name="Huang M.-D."/>
            <person name="Li C.-Y."/>
            <person name="Huang L."/>
            <person name="Wang Z.-W."/>
            <person name="Zhao X."/>
            <person name="Zhong W.-Y."/>
            <person name="Peng D.-H."/>
            <person name="Ahmad S."/>
            <person name="Lan S."/>
            <person name="Zhang J.-S."/>
            <person name="Tsai W.-C."/>
            <person name="Van De Peer Y."/>
            <person name="Liu Z.-J."/>
        </authorList>
    </citation>
    <scope>NUCLEOTIDE SEQUENCE</scope>
    <source>
        <strain evidence="2">CP</strain>
        <tissue evidence="2">Leaves</tissue>
    </source>
</reference>
<keyword evidence="3" id="KW-1185">Reference proteome</keyword>
<gene>
    <name evidence="2" type="ORF">QJS10_CPA09g00833</name>
</gene>
<dbReference type="Proteomes" id="UP001180020">
    <property type="component" value="Unassembled WGS sequence"/>
</dbReference>
<feature type="region of interest" description="Disordered" evidence="1">
    <location>
        <begin position="27"/>
        <end position="51"/>
    </location>
</feature>
<evidence type="ECO:0000313" key="2">
    <source>
        <dbReference type="EMBL" id="KAK1308354.1"/>
    </source>
</evidence>
<evidence type="ECO:0000313" key="3">
    <source>
        <dbReference type="Proteomes" id="UP001180020"/>
    </source>
</evidence>
<dbReference type="AlphaFoldDB" id="A0AAV9E4X9"/>
<comment type="caution">
    <text evidence="2">The sequence shown here is derived from an EMBL/GenBank/DDBJ whole genome shotgun (WGS) entry which is preliminary data.</text>
</comment>
<accession>A0AAV9E4X9</accession>
<protein>
    <submittedName>
        <fullName evidence="2">Uncharacterized protein</fullName>
    </submittedName>
</protein>
<organism evidence="2 3">
    <name type="scientific">Acorus calamus</name>
    <name type="common">Sweet flag</name>
    <dbReference type="NCBI Taxonomy" id="4465"/>
    <lineage>
        <taxon>Eukaryota</taxon>
        <taxon>Viridiplantae</taxon>
        <taxon>Streptophyta</taxon>
        <taxon>Embryophyta</taxon>
        <taxon>Tracheophyta</taxon>
        <taxon>Spermatophyta</taxon>
        <taxon>Magnoliopsida</taxon>
        <taxon>Liliopsida</taxon>
        <taxon>Acoraceae</taxon>
        <taxon>Acorus</taxon>
    </lineage>
</organism>
<proteinExistence type="predicted"/>
<sequence>MEALSMQSLQHFRSLGAQCPLTKEPIAEKVSSGQSLQRGPTTTKGGSSNERVSVKRVASNVTNNFDDPTKMGQANSYKVLSDATEEAQEAMNPITEEVKKQGEVILDDSQVVIQSGSLELQPESKDEDTPIAGNCLKDIVPSQQDLCTIDSQTQPQLDLIIDLSEDPVPISNSQVKKGQAGSTQETHKIVILQVTRMGKEVHETREFPSSKGKRKGGDFNEVRFGHERVGGNSVHSRRLCRFNSCLFQAGIEDLKSVGNYMSWSNRQNNRIMCPLNKVLGNQAFISAYPYSFVEYFQPGISDHSPLKMLGKDHPPSPLLSMRPGRFKLQEAQKALHQTPHDPLTRANEAAARLKYRNTLHQEELFVRQKSK</sequence>
<evidence type="ECO:0000256" key="1">
    <source>
        <dbReference type="SAM" id="MobiDB-lite"/>
    </source>
</evidence>
<feature type="compositionally biased region" description="Polar residues" evidence="1">
    <location>
        <begin position="31"/>
        <end position="51"/>
    </location>
</feature>